<dbReference type="OrthoDB" id="2677749at2"/>
<gene>
    <name evidence="2" type="ORF">EAL2_c08550</name>
</gene>
<dbReference type="AlphaFoldDB" id="W8T5P7"/>
<reference evidence="2 3" key="1">
    <citation type="journal article" date="2014" name="Genome Announc.">
        <title>Complete Genome Sequence of Amino Acid-Utilizing Eubacterium acidaminophilum al-2 (DSM 3953).</title>
        <authorList>
            <person name="Poehlein A."/>
            <person name="Andreesen J.R."/>
            <person name="Daniel R."/>
        </authorList>
    </citation>
    <scope>NUCLEOTIDE SEQUENCE [LARGE SCALE GENOMIC DNA]</scope>
    <source>
        <strain evidence="2 3">DSM 3953</strain>
    </source>
</reference>
<dbReference type="RefSeq" id="WP_025435177.1">
    <property type="nucleotide sequence ID" value="NZ_CP007452.1"/>
</dbReference>
<sequence>MGSVDLKSEFVIEKFLDRYDYDGVEEILRDSGIEDGDLVAIVSACKYLVSFDFKTSAKRLESIRSNEIKNRPEIKDMKEHLLKLIEGEPVAIFSELIGSLKIQCSKEEYIDYLGRVYRLKEALMKYLFISRNNGNGKRQISMTVHVPTKYEIMNILRRKYRIYTGSLSGGISEYLNMTRGKNKSIKEALAILNAKNMDGLIKLRHECPVGHGFKGVSREDIEAIYGEPSKVVSDFVRACRILDLHVNVDRHDNINNLILEMLDRYAQKREM</sequence>
<proteinExistence type="predicted"/>
<dbReference type="STRING" id="1286171.EAL2_c08550"/>
<dbReference type="PATRIC" id="fig|1286171.3.peg.803"/>
<dbReference type="eggNOG" id="ENOG5033TE0">
    <property type="taxonomic scope" value="Bacteria"/>
</dbReference>
<dbReference type="PROSITE" id="PS51881">
    <property type="entry name" value="OCT"/>
    <property type="match status" value="1"/>
</dbReference>
<dbReference type="KEGG" id="eac:EAL2_c08550"/>
<name>W8T5P7_PEPAC</name>
<dbReference type="Proteomes" id="UP000019591">
    <property type="component" value="Chromosome"/>
</dbReference>
<dbReference type="EMBL" id="CP007452">
    <property type="protein sequence ID" value="AHM56155.1"/>
    <property type="molecule type" value="Genomic_DNA"/>
</dbReference>
<organism evidence="2 3">
    <name type="scientific">Peptoclostridium acidaminophilum DSM 3953</name>
    <dbReference type="NCBI Taxonomy" id="1286171"/>
    <lineage>
        <taxon>Bacteria</taxon>
        <taxon>Bacillati</taxon>
        <taxon>Bacillota</taxon>
        <taxon>Clostridia</taxon>
        <taxon>Peptostreptococcales</taxon>
        <taxon>Peptoclostridiaceae</taxon>
        <taxon>Peptoclostridium</taxon>
    </lineage>
</organism>
<keyword evidence="3" id="KW-1185">Reference proteome</keyword>
<protein>
    <recommendedName>
        <fullName evidence="1">OCT domain-containing protein</fullName>
    </recommendedName>
</protein>
<evidence type="ECO:0000313" key="2">
    <source>
        <dbReference type="EMBL" id="AHM56155.1"/>
    </source>
</evidence>
<dbReference type="InterPro" id="IPR015349">
    <property type="entry name" value="OCT_dom"/>
</dbReference>
<accession>W8T5P7</accession>
<dbReference type="GO" id="GO:0000166">
    <property type="term" value="F:nucleotide binding"/>
    <property type="evidence" value="ECO:0007669"/>
    <property type="project" value="InterPro"/>
</dbReference>
<feature type="domain" description="OCT" evidence="1">
    <location>
        <begin position="1"/>
        <end position="55"/>
    </location>
</feature>
<evidence type="ECO:0000313" key="3">
    <source>
        <dbReference type="Proteomes" id="UP000019591"/>
    </source>
</evidence>
<evidence type="ECO:0000259" key="1">
    <source>
        <dbReference type="PROSITE" id="PS51881"/>
    </source>
</evidence>
<dbReference type="HOGENOM" id="CLU_1025822_0_0_9"/>